<evidence type="ECO:0000256" key="3">
    <source>
        <dbReference type="ARBA" id="ARBA00023315"/>
    </source>
</evidence>
<accession>A0A5M7ZZR0</accession>
<dbReference type="InterPro" id="IPR023213">
    <property type="entry name" value="CAT-like_dom_sf"/>
</dbReference>
<evidence type="ECO:0000256" key="4">
    <source>
        <dbReference type="SAM" id="MobiDB-lite"/>
    </source>
</evidence>
<dbReference type="RefSeq" id="WP_149318457.1">
    <property type="nucleotide sequence ID" value="NZ_VWRN01000072.1"/>
</dbReference>
<dbReference type="InterPro" id="IPR001078">
    <property type="entry name" value="2-oxoacid_DH_actylTfrase"/>
</dbReference>
<dbReference type="PANTHER" id="PTHR43178">
    <property type="entry name" value="DIHYDROLIPOAMIDE ACETYLTRANSFERASE COMPONENT OF PYRUVATE DEHYDROGENASE COMPLEX"/>
    <property type="match status" value="1"/>
</dbReference>
<dbReference type="AlphaFoldDB" id="A0A5M7ZZR0"/>
<feature type="region of interest" description="Disordered" evidence="4">
    <location>
        <begin position="1"/>
        <end position="29"/>
    </location>
</feature>
<keyword evidence="2" id="KW-0808">Transferase</keyword>
<dbReference type="InterPro" id="IPR050743">
    <property type="entry name" value="2-oxoacid_DH_E2_comp"/>
</dbReference>
<dbReference type="PANTHER" id="PTHR43178:SF5">
    <property type="entry name" value="LIPOAMIDE ACYLTRANSFERASE COMPONENT OF BRANCHED-CHAIN ALPHA-KETO ACID DEHYDROGENASE COMPLEX, MITOCHONDRIAL"/>
    <property type="match status" value="1"/>
</dbReference>
<dbReference type="GO" id="GO:0031405">
    <property type="term" value="F:lipoic acid binding"/>
    <property type="evidence" value="ECO:0007669"/>
    <property type="project" value="TreeGrafter"/>
</dbReference>
<dbReference type="GO" id="GO:0005737">
    <property type="term" value="C:cytoplasm"/>
    <property type="evidence" value="ECO:0007669"/>
    <property type="project" value="TreeGrafter"/>
</dbReference>
<comment type="caution">
    <text evidence="6">The sequence shown here is derived from an EMBL/GenBank/DDBJ whole genome shotgun (WGS) entry which is preliminary data.</text>
</comment>
<dbReference type="Proteomes" id="UP000324324">
    <property type="component" value="Unassembled WGS sequence"/>
</dbReference>
<gene>
    <name evidence="6" type="ORF">F1599_24800</name>
</gene>
<name>A0A5M7ZZR0_9BURK</name>
<evidence type="ECO:0000256" key="1">
    <source>
        <dbReference type="ARBA" id="ARBA00001938"/>
    </source>
</evidence>
<evidence type="ECO:0000256" key="2">
    <source>
        <dbReference type="ARBA" id="ARBA00022679"/>
    </source>
</evidence>
<proteinExistence type="predicted"/>
<evidence type="ECO:0000313" key="6">
    <source>
        <dbReference type="EMBL" id="KAA6116343.1"/>
    </source>
</evidence>
<protein>
    <submittedName>
        <fullName evidence="6">2-oxo acid dehydrogenase subunit E2</fullName>
    </submittedName>
</protein>
<dbReference type="Gene3D" id="3.30.559.10">
    <property type="entry name" value="Chloramphenicol acetyltransferase-like domain"/>
    <property type="match status" value="1"/>
</dbReference>
<dbReference type="Pfam" id="PF00198">
    <property type="entry name" value="2-oxoacid_dh"/>
    <property type="match status" value="1"/>
</dbReference>
<reference evidence="6 7" key="1">
    <citation type="submission" date="2019-09" db="EMBL/GenBank/DDBJ databases">
        <title>Isolation of a novel species in the genus Cupriavidus from patients with sepsis using whole genome sequencing.</title>
        <authorList>
            <person name="Kweon O.J."/>
            <person name="Lee M.-K."/>
        </authorList>
    </citation>
    <scope>NUCLEOTIDE SEQUENCE [LARGE SCALE GENOMIC DNA]</scope>
    <source>
        <strain evidence="6 7">MKL-01</strain>
    </source>
</reference>
<evidence type="ECO:0000313" key="7">
    <source>
        <dbReference type="Proteomes" id="UP000324324"/>
    </source>
</evidence>
<comment type="cofactor">
    <cofactor evidence="1">
        <name>(R)-lipoate</name>
        <dbReference type="ChEBI" id="CHEBI:83088"/>
    </cofactor>
</comment>
<dbReference type="GO" id="GO:0016407">
    <property type="term" value="F:acetyltransferase activity"/>
    <property type="evidence" value="ECO:0007669"/>
    <property type="project" value="TreeGrafter"/>
</dbReference>
<keyword evidence="3" id="KW-0012">Acyltransferase</keyword>
<organism evidence="6 7">
    <name type="scientific">Cupriavidus cauae</name>
    <dbReference type="NCBI Taxonomy" id="2608999"/>
    <lineage>
        <taxon>Bacteria</taxon>
        <taxon>Pseudomonadati</taxon>
        <taxon>Pseudomonadota</taxon>
        <taxon>Betaproteobacteria</taxon>
        <taxon>Burkholderiales</taxon>
        <taxon>Burkholderiaceae</taxon>
        <taxon>Cupriavidus</taxon>
    </lineage>
</organism>
<keyword evidence="7" id="KW-1185">Reference proteome</keyword>
<feature type="domain" description="2-oxoacid dehydrogenase acyltransferase catalytic" evidence="5">
    <location>
        <begin position="24"/>
        <end position="246"/>
    </location>
</feature>
<dbReference type="EMBL" id="VWRN01000072">
    <property type="protein sequence ID" value="KAA6116343.1"/>
    <property type="molecule type" value="Genomic_DNA"/>
</dbReference>
<sequence length="247" mass="26451">MAEASLTLAAEDGTAAPASPPGPTRQTIPLTGMRGAIARGMTAGWQIPRVAHSLEADVSAVEAKRARLQAELGDSVKLTLTAYVLRAAALTLRAHPRLNARVSDKEIELMPDVNIGLAVSLDDGLVVPVLREVDRKPVEEIAREARTLAEGARNGTLSAGAYQRGTFTISNLGMTEVERFTPILHAPQAAILGVTRVIRRAVVKDDWISIAPMMGLHLVFDHRAVDGYPAAAFLGDLKRRLESAEDL</sequence>
<evidence type="ECO:0000259" key="5">
    <source>
        <dbReference type="Pfam" id="PF00198"/>
    </source>
</evidence>
<dbReference type="SUPFAM" id="SSF52777">
    <property type="entry name" value="CoA-dependent acyltransferases"/>
    <property type="match status" value="1"/>
</dbReference>